<gene>
    <name evidence="1" type="ORF">E3N88_43743</name>
</gene>
<reference evidence="1 2" key="1">
    <citation type="submission" date="2019-05" db="EMBL/GenBank/DDBJ databases">
        <title>Mikania micrantha, genome provides insights into the molecular mechanism of rapid growth.</title>
        <authorList>
            <person name="Liu B."/>
        </authorList>
    </citation>
    <scope>NUCLEOTIDE SEQUENCE [LARGE SCALE GENOMIC DNA]</scope>
    <source>
        <strain evidence="1">NLD-2019</strain>
        <tissue evidence="1">Leaf</tissue>
    </source>
</reference>
<evidence type="ECO:0000313" key="1">
    <source>
        <dbReference type="EMBL" id="KAD0767432.1"/>
    </source>
</evidence>
<keyword evidence="2" id="KW-1185">Reference proteome</keyword>
<accession>A0A5N6LE62</accession>
<protein>
    <submittedName>
        <fullName evidence="1">Uncharacterized protein</fullName>
    </submittedName>
</protein>
<dbReference type="EMBL" id="SZYD01001410">
    <property type="protein sequence ID" value="KAD0767432.1"/>
    <property type="molecule type" value="Genomic_DNA"/>
</dbReference>
<dbReference type="AlphaFoldDB" id="A0A5N6LE62"/>
<organism evidence="1 2">
    <name type="scientific">Mikania micrantha</name>
    <name type="common">bitter vine</name>
    <dbReference type="NCBI Taxonomy" id="192012"/>
    <lineage>
        <taxon>Eukaryota</taxon>
        <taxon>Viridiplantae</taxon>
        <taxon>Streptophyta</taxon>
        <taxon>Embryophyta</taxon>
        <taxon>Tracheophyta</taxon>
        <taxon>Spermatophyta</taxon>
        <taxon>Magnoliopsida</taxon>
        <taxon>eudicotyledons</taxon>
        <taxon>Gunneridae</taxon>
        <taxon>Pentapetalae</taxon>
        <taxon>asterids</taxon>
        <taxon>campanulids</taxon>
        <taxon>Asterales</taxon>
        <taxon>Asteraceae</taxon>
        <taxon>Asteroideae</taxon>
        <taxon>Heliantheae alliance</taxon>
        <taxon>Eupatorieae</taxon>
        <taxon>Mikania</taxon>
    </lineage>
</organism>
<comment type="caution">
    <text evidence="1">The sequence shown here is derived from an EMBL/GenBank/DDBJ whole genome shotgun (WGS) entry which is preliminary data.</text>
</comment>
<name>A0A5N6LE62_9ASTR</name>
<proteinExistence type="predicted"/>
<dbReference type="Proteomes" id="UP000326396">
    <property type="component" value="Unassembled WGS sequence"/>
</dbReference>
<sequence>MYIKQRRLRGAFKWRMMEYSVPAAQHYGRDCHFGHQCEFLVEWKLRNFHGTKYDKIIPFVGCYYHAAHRRLRCSPFRYWNREKRLLLANRFTLFKLNNIPNLELVFRVMSLKLLLLPDSALVLGMRCESNDFDVHSLIVCGADYAALEGSHGSNWREVGGAMMGGSGGGGCGGDGKGAMEERG</sequence>
<evidence type="ECO:0000313" key="2">
    <source>
        <dbReference type="Proteomes" id="UP000326396"/>
    </source>
</evidence>